<reference evidence="1" key="1">
    <citation type="submission" date="2023-04" db="EMBL/GenBank/DDBJ databases">
        <title>A chromosome-level genome assembly of the parasitoid wasp Eretmocerus hayati.</title>
        <authorList>
            <person name="Zhong Y."/>
            <person name="Liu S."/>
            <person name="Liu Y."/>
        </authorList>
    </citation>
    <scope>NUCLEOTIDE SEQUENCE</scope>
    <source>
        <strain evidence="1">ZJU_SS_LIU_2023</strain>
    </source>
</reference>
<proteinExistence type="predicted"/>
<gene>
    <name evidence="1" type="ORF">QAD02_013695</name>
</gene>
<sequence>MSSLRAVLRLRKASPTDVHRDLYNAIAARDLPRVIMLLEQGADVNKHRGCRGRTCFLESLYNQYAPGDLDIVGGLVGVGANVAVTDFRSNTCLHIAAESDHSGQITLMLLNVGASAVINHHNEEGFTPLHVTLLAKHCTLDSSHRCSEFTDSYQYILLRNLIVAGVDASFGPRTNRGYGSLYTSDTKAVKYKRKELARNLLRHKIVDVNFIGSDKTSIDEEMEDWSWLDKSGSALHIAAGNGYMSITRILLEHGANPNLVNGEGLTPVQLIAMGSYKYRRTESILQLLREHGANINMTTMWYFTPLQIALTESQDFHTVKYFVDLYEQGLVHYLDEPLLHYAVTNENCGDEINTYLIYVKNHCVNVLDTSRCTPLLQLSKFKTEPISEYDCASPNSIRARADILLDAGANVQAVSEDGVSVLESAVKYNNLQVLQSLCKYYAVQEMRFLTNASCDVSYSNFMKLYAISGIKKFYSDCLTELEIMCLSDVTDRATIFSILSRNVTLYGGDNYILEQFNIHHNDHTRLLNKFPLYHESIKRNFQFLQLKNEHISIAAPHISNILPFGQNRLPEIDS</sequence>
<accession>A0ACC2P465</accession>
<organism evidence="1 2">
    <name type="scientific">Eretmocerus hayati</name>
    <dbReference type="NCBI Taxonomy" id="131215"/>
    <lineage>
        <taxon>Eukaryota</taxon>
        <taxon>Metazoa</taxon>
        <taxon>Ecdysozoa</taxon>
        <taxon>Arthropoda</taxon>
        <taxon>Hexapoda</taxon>
        <taxon>Insecta</taxon>
        <taxon>Pterygota</taxon>
        <taxon>Neoptera</taxon>
        <taxon>Endopterygota</taxon>
        <taxon>Hymenoptera</taxon>
        <taxon>Apocrita</taxon>
        <taxon>Proctotrupomorpha</taxon>
        <taxon>Chalcidoidea</taxon>
        <taxon>Aphelinidae</taxon>
        <taxon>Aphelininae</taxon>
        <taxon>Eretmocerus</taxon>
    </lineage>
</organism>
<keyword evidence="2" id="KW-1185">Reference proteome</keyword>
<comment type="caution">
    <text evidence="1">The sequence shown here is derived from an EMBL/GenBank/DDBJ whole genome shotgun (WGS) entry which is preliminary data.</text>
</comment>
<dbReference type="Proteomes" id="UP001239111">
    <property type="component" value="Chromosome 2"/>
</dbReference>
<dbReference type="EMBL" id="CM056742">
    <property type="protein sequence ID" value="KAJ8677908.1"/>
    <property type="molecule type" value="Genomic_DNA"/>
</dbReference>
<name>A0ACC2P465_9HYME</name>
<evidence type="ECO:0000313" key="1">
    <source>
        <dbReference type="EMBL" id="KAJ8677908.1"/>
    </source>
</evidence>
<protein>
    <submittedName>
        <fullName evidence="1">Uncharacterized protein</fullName>
    </submittedName>
</protein>
<evidence type="ECO:0000313" key="2">
    <source>
        <dbReference type="Proteomes" id="UP001239111"/>
    </source>
</evidence>